<feature type="transmembrane region" description="Helical" evidence="5">
    <location>
        <begin position="199"/>
        <end position="219"/>
    </location>
</feature>
<evidence type="ECO:0000256" key="5">
    <source>
        <dbReference type="SAM" id="Phobius"/>
    </source>
</evidence>
<organism evidence="6 7">
    <name type="scientific">Zhenhengia yiwuensis</name>
    <dbReference type="NCBI Taxonomy" id="2763666"/>
    <lineage>
        <taxon>Bacteria</taxon>
        <taxon>Bacillati</taxon>
        <taxon>Bacillota</taxon>
        <taxon>Clostridia</taxon>
        <taxon>Lachnospirales</taxon>
        <taxon>Lachnospiraceae</taxon>
        <taxon>Zhenhengia</taxon>
    </lineage>
</organism>
<keyword evidence="4 5" id="KW-0472">Membrane</keyword>
<dbReference type="InterPro" id="IPR004695">
    <property type="entry name" value="SLAC1/Mae1/Ssu1/TehA"/>
</dbReference>
<keyword evidence="3 5" id="KW-1133">Transmembrane helix</keyword>
<dbReference type="GO" id="GO:0046583">
    <property type="term" value="F:monoatomic cation efflux transmembrane transporter activity"/>
    <property type="evidence" value="ECO:0007669"/>
    <property type="project" value="TreeGrafter"/>
</dbReference>
<gene>
    <name evidence="6" type="ORF">H8718_00340</name>
</gene>
<evidence type="ECO:0000256" key="3">
    <source>
        <dbReference type="ARBA" id="ARBA00022989"/>
    </source>
</evidence>
<feature type="transmembrane region" description="Helical" evidence="5">
    <location>
        <begin position="225"/>
        <end position="245"/>
    </location>
</feature>
<comment type="caution">
    <text evidence="6">The sequence shown here is derived from an EMBL/GenBank/DDBJ whole genome shotgun (WGS) entry which is preliminary data.</text>
</comment>
<sequence length="328" mass="36327">MHPIHHRSINLTKHDFGNIPVAITGISLGFITLGNLWGDFGALWIRAFANFFAATAVTLMLIKICLHPKKSFDEMQHCLIGSFYPTIAMTLMVFSGFIARTFGKPFGQAVWLFAIVLFIILAGLFILAQTQNFHWKHVVPSWFIPTVGIGVAAVSSPAVETTYVSRSIFYIAFGLYIIMLLAFLYRIATHGKVEDDKRVTLAIIAAPASVCLAGYLATFSNPNPILLSVLVPLALLSTAYVYTLLPQLLKIPFHPGLAPLTFPLAVGSVAIQRFAHYLDSINSIWATFVNQLFYIELFVATLVIGYIVYKLLSLLFYKLSVSKAPIQH</sequence>
<dbReference type="InterPro" id="IPR052951">
    <property type="entry name" value="Tellurite_res_ion_channel"/>
</dbReference>
<dbReference type="Gene3D" id="1.50.10.150">
    <property type="entry name" value="Voltage-dependent anion channel"/>
    <property type="match status" value="1"/>
</dbReference>
<comment type="subcellular location">
    <subcellularLocation>
        <location evidence="1">Membrane</location>
        <topology evidence="1">Multi-pass membrane protein</topology>
    </subcellularLocation>
</comment>
<feature type="transmembrane region" description="Helical" evidence="5">
    <location>
        <begin position="168"/>
        <end position="187"/>
    </location>
</feature>
<evidence type="ECO:0000256" key="2">
    <source>
        <dbReference type="ARBA" id="ARBA00022692"/>
    </source>
</evidence>
<keyword evidence="7" id="KW-1185">Reference proteome</keyword>
<dbReference type="PANTHER" id="PTHR37955">
    <property type="entry name" value="TELLURITE RESISTANCE PROTEIN TEHA"/>
    <property type="match status" value="1"/>
</dbReference>
<feature type="transmembrane region" description="Helical" evidence="5">
    <location>
        <begin position="16"/>
        <end position="37"/>
    </location>
</feature>
<feature type="transmembrane region" description="Helical" evidence="5">
    <location>
        <begin position="110"/>
        <end position="127"/>
    </location>
</feature>
<name>A0A926ICT4_9FIRM</name>
<evidence type="ECO:0000313" key="6">
    <source>
        <dbReference type="EMBL" id="MBC8577988.1"/>
    </source>
</evidence>
<evidence type="ECO:0000256" key="1">
    <source>
        <dbReference type="ARBA" id="ARBA00004141"/>
    </source>
</evidence>
<dbReference type="AlphaFoldDB" id="A0A926ICT4"/>
<feature type="transmembrane region" description="Helical" evidence="5">
    <location>
        <begin position="257"/>
        <end position="275"/>
    </location>
</feature>
<feature type="transmembrane region" description="Helical" evidence="5">
    <location>
        <begin position="43"/>
        <end position="66"/>
    </location>
</feature>
<proteinExistence type="predicted"/>
<dbReference type="Pfam" id="PF03595">
    <property type="entry name" value="SLAC1"/>
    <property type="match status" value="1"/>
</dbReference>
<evidence type="ECO:0000313" key="7">
    <source>
        <dbReference type="Proteomes" id="UP000655830"/>
    </source>
</evidence>
<dbReference type="Proteomes" id="UP000655830">
    <property type="component" value="Unassembled WGS sequence"/>
</dbReference>
<reference evidence="6" key="1">
    <citation type="submission" date="2020-08" db="EMBL/GenBank/DDBJ databases">
        <title>Genome public.</title>
        <authorList>
            <person name="Liu C."/>
            <person name="Sun Q."/>
        </authorList>
    </citation>
    <scope>NUCLEOTIDE SEQUENCE</scope>
    <source>
        <strain evidence="6">NSJ-12</strain>
    </source>
</reference>
<dbReference type="CDD" id="cd09325">
    <property type="entry name" value="TDT_C4-dicarb_trans"/>
    <property type="match status" value="1"/>
</dbReference>
<dbReference type="RefSeq" id="WP_177671262.1">
    <property type="nucleotide sequence ID" value="NZ_JACRSY010000001.1"/>
</dbReference>
<dbReference type="EMBL" id="JACRSY010000001">
    <property type="protein sequence ID" value="MBC8577988.1"/>
    <property type="molecule type" value="Genomic_DNA"/>
</dbReference>
<dbReference type="PANTHER" id="PTHR37955:SF1">
    <property type="entry name" value="DEP DOMAIN-CONTAINING PROTEIN"/>
    <property type="match status" value="1"/>
</dbReference>
<feature type="transmembrane region" description="Helical" evidence="5">
    <location>
        <begin position="78"/>
        <end position="98"/>
    </location>
</feature>
<feature type="transmembrane region" description="Helical" evidence="5">
    <location>
        <begin position="139"/>
        <end position="156"/>
    </location>
</feature>
<protein>
    <submittedName>
        <fullName evidence="6">TDT family transporter</fullName>
    </submittedName>
</protein>
<accession>A0A926ICT4</accession>
<dbReference type="GO" id="GO:0005886">
    <property type="term" value="C:plasma membrane"/>
    <property type="evidence" value="ECO:0007669"/>
    <property type="project" value="TreeGrafter"/>
</dbReference>
<evidence type="ECO:0000256" key="4">
    <source>
        <dbReference type="ARBA" id="ARBA00023136"/>
    </source>
</evidence>
<dbReference type="InterPro" id="IPR038665">
    <property type="entry name" value="Voltage-dep_anion_channel_sf"/>
</dbReference>
<feature type="transmembrane region" description="Helical" evidence="5">
    <location>
        <begin position="295"/>
        <end position="317"/>
    </location>
</feature>
<keyword evidence="2 5" id="KW-0812">Transmembrane</keyword>